<evidence type="ECO:0000313" key="1">
    <source>
        <dbReference type="EMBL" id="GAY78197.1"/>
    </source>
</evidence>
<sequence>MYRWSALSWFASTLRSLACRGRTTSLLRQAEICGVSLGSLFPQAPEHLRF</sequence>
<proteinExistence type="predicted"/>
<protein>
    <submittedName>
        <fullName evidence="1">Uncharacterized protein</fullName>
    </submittedName>
</protein>
<accession>A0A4Y1ZGD3</accession>
<evidence type="ECO:0000313" key="2">
    <source>
        <dbReference type="Proteomes" id="UP000319716"/>
    </source>
</evidence>
<dbReference type="EMBL" id="BEXB01000042">
    <property type="protein sequence ID" value="GAY78197.1"/>
    <property type="molecule type" value="Genomic_DNA"/>
</dbReference>
<dbReference type="Proteomes" id="UP000319716">
    <property type="component" value="Unassembled WGS sequence"/>
</dbReference>
<comment type="caution">
    <text evidence="1">The sequence shown here is derived from an EMBL/GenBank/DDBJ whole genome shotgun (WGS) entry which is preliminary data.</text>
</comment>
<organism evidence="1 2">
    <name type="scientific">Sporolactobacillus inulinus</name>
    <dbReference type="NCBI Taxonomy" id="2078"/>
    <lineage>
        <taxon>Bacteria</taxon>
        <taxon>Bacillati</taxon>
        <taxon>Bacillota</taxon>
        <taxon>Bacilli</taxon>
        <taxon>Bacillales</taxon>
        <taxon>Sporolactobacillaceae</taxon>
        <taxon>Sporolactobacillus</taxon>
    </lineage>
</organism>
<reference evidence="1 2" key="1">
    <citation type="submission" date="2017-11" db="EMBL/GenBank/DDBJ databases">
        <title>Draft Genome Sequence of Sporolactobacillus inulinus NBRC 111894 Isolated from Koso, a Japanese Sugar-Vegetable Fermented Beverage.</title>
        <authorList>
            <person name="Chiou T.Y."/>
            <person name="Oshima K."/>
            <person name="Suda W."/>
            <person name="Hattori M."/>
            <person name="Takahashi T."/>
        </authorList>
    </citation>
    <scope>NUCLEOTIDE SEQUENCE [LARGE SCALE GENOMIC DNA]</scope>
    <source>
        <strain evidence="1 2">NBRC111894</strain>
    </source>
</reference>
<dbReference type="AlphaFoldDB" id="A0A4Y1ZGD3"/>
<gene>
    <name evidence="1" type="ORF">NBRC111894_3751</name>
</gene>
<name>A0A4Y1ZGD3_9BACL</name>